<keyword evidence="6" id="KW-1185">Reference proteome</keyword>
<feature type="signal peptide" evidence="3">
    <location>
        <begin position="1"/>
        <end position="24"/>
    </location>
</feature>
<dbReference type="InterPro" id="IPR036908">
    <property type="entry name" value="RlpA-like_sf"/>
</dbReference>
<accession>A0A9Q0QRP1</accession>
<feature type="domain" description="Barwin" evidence="4">
    <location>
        <begin position="25"/>
        <end position="146"/>
    </location>
</feature>
<evidence type="ECO:0000313" key="5">
    <source>
        <dbReference type="EMBL" id="KAJ4969224.1"/>
    </source>
</evidence>
<evidence type="ECO:0000256" key="2">
    <source>
        <dbReference type="SAM" id="MobiDB-lite"/>
    </source>
</evidence>
<keyword evidence="3" id="KW-0732">Signal</keyword>
<dbReference type="GO" id="GO:0042742">
    <property type="term" value="P:defense response to bacterium"/>
    <property type="evidence" value="ECO:0007669"/>
    <property type="project" value="InterPro"/>
</dbReference>
<evidence type="ECO:0000256" key="1">
    <source>
        <dbReference type="ARBA" id="ARBA00023157"/>
    </source>
</evidence>
<dbReference type="PANTHER" id="PTHR46351:SF3">
    <property type="entry name" value="WOUND-INDUCED PROTEIN WIN2"/>
    <property type="match status" value="1"/>
</dbReference>
<dbReference type="PANTHER" id="PTHR46351">
    <property type="entry name" value="WOUND-INDUCED PROTEIN WIN2"/>
    <property type="match status" value="1"/>
</dbReference>
<organism evidence="5 6">
    <name type="scientific">Protea cynaroides</name>
    <dbReference type="NCBI Taxonomy" id="273540"/>
    <lineage>
        <taxon>Eukaryota</taxon>
        <taxon>Viridiplantae</taxon>
        <taxon>Streptophyta</taxon>
        <taxon>Embryophyta</taxon>
        <taxon>Tracheophyta</taxon>
        <taxon>Spermatophyta</taxon>
        <taxon>Magnoliopsida</taxon>
        <taxon>Proteales</taxon>
        <taxon>Proteaceae</taxon>
        <taxon>Protea</taxon>
    </lineage>
</organism>
<dbReference type="PROSITE" id="PS51174">
    <property type="entry name" value="BARWIN_3"/>
    <property type="match status" value="1"/>
</dbReference>
<proteinExistence type="predicted"/>
<dbReference type="InterPro" id="IPR018226">
    <property type="entry name" value="Barwin_CS"/>
</dbReference>
<feature type="region of interest" description="Disordered" evidence="2">
    <location>
        <begin position="187"/>
        <end position="291"/>
    </location>
</feature>
<feature type="compositionally biased region" description="Basic residues" evidence="2">
    <location>
        <begin position="266"/>
        <end position="280"/>
    </location>
</feature>
<evidence type="ECO:0000259" key="4">
    <source>
        <dbReference type="PROSITE" id="PS51174"/>
    </source>
</evidence>
<dbReference type="AlphaFoldDB" id="A0A9Q0QRP1"/>
<dbReference type="SUPFAM" id="SSF50685">
    <property type="entry name" value="Barwin-like endoglucanases"/>
    <property type="match status" value="1"/>
</dbReference>
<dbReference type="Proteomes" id="UP001141806">
    <property type="component" value="Unassembled WGS sequence"/>
</dbReference>
<dbReference type="GO" id="GO:0004540">
    <property type="term" value="F:RNA nuclease activity"/>
    <property type="evidence" value="ECO:0007669"/>
    <property type="project" value="InterPro"/>
</dbReference>
<reference evidence="5" key="1">
    <citation type="journal article" date="2023" name="Plant J.">
        <title>The genome of the king protea, Protea cynaroides.</title>
        <authorList>
            <person name="Chang J."/>
            <person name="Duong T.A."/>
            <person name="Schoeman C."/>
            <person name="Ma X."/>
            <person name="Roodt D."/>
            <person name="Barker N."/>
            <person name="Li Z."/>
            <person name="Van de Peer Y."/>
            <person name="Mizrachi E."/>
        </authorList>
    </citation>
    <scope>NUCLEOTIDE SEQUENCE</scope>
    <source>
        <tissue evidence="5">Young leaves</tissue>
    </source>
</reference>
<sequence>MMKIAYCHLVFVAFLLSITAGAMAQSASNVRATYNYYNAAQNNYDLNAVSAYCATWDADQSLAWRSQYEWTAFCGPSGPTGEAACGKCLSVTNTRTEAQLTVRIVDQCSNGGLDLDWSAFEKLDTDGNGYNQGHLTVNYEGSQISKNQTNEEVDSVRTCNKFSTLGLDEEKLTTDPLNEKIKTLDSIAPSAPASDEALSESPSPTTLNHPDRLSPPARASHQVLSNPLLAPPPSGEEYAPVVRSNDGRMVGDEPTFDEMVNPGSRTKAKRSARLARKARRATLGMDEANQS</sequence>
<name>A0A9Q0QRP1_9MAGN</name>
<dbReference type="CDD" id="cd22777">
    <property type="entry name" value="DPBB_barwin-like"/>
    <property type="match status" value="1"/>
</dbReference>
<evidence type="ECO:0000256" key="3">
    <source>
        <dbReference type="SAM" id="SignalP"/>
    </source>
</evidence>
<dbReference type="EMBL" id="JAMYWD010000006">
    <property type="protein sequence ID" value="KAJ4969224.1"/>
    <property type="molecule type" value="Genomic_DNA"/>
</dbReference>
<protein>
    <recommendedName>
        <fullName evidence="4">Barwin domain-containing protein</fullName>
    </recommendedName>
</protein>
<keyword evidence="1" id="KW-1015">Disulfide bond</keyword>
<dbReference type="OrthoDB" id="5985073at2759"/>
<dbReference type="Gene3D" id="2.40.40.10">
    <property type="entry name" value="RlpA-like domain"/>
    <property type="match status" value="1"/>
</dbReference>
<dbReference type="Pfam" id="PF00967">
    <property type="entry name" value="Barwin"/>
    <property type="match status" value="1"/>
</dbReference>
<evidence type="ECO:0000313" key="6">
    <source>
        <dbReference type="Proteomes" id="UP001141806"/>
    </source>
</evidence>
<feature type="chain" id="PRO_5040147571" description="Barwin domain-containing protein" evidence="3">
    <location>
        <begin position="25"/>
        <end position="291"/>
    </location>
</feature>
<dbReference type="PROSITE" id="PS00771">
    <property type="entry name" value="BARWIN_1"/>
    <property type="match status" value="1"/>
</dbReference>
<dbReference type="PRINTS" id="PR00602">
    <property type="entry name" value="BARWIN"/>
</dbReference>
<gene>
    <name evidence="5" type="ORF">NE237_015925</name>
</gene>
<comment type="caution">
    <text evidence="5">The sequence shown here is derived from an EMBL/GenBank/DDBJ whole genome shotgun (WGS) entry which is preliminary data.</text>
</comment>
<dbReference type="InterPro" id="IPR044301">
    <property type="entry name" value="PR4"/>
</dbReference>
<dbReference type="GO" id="GO:0050832">
    <property type="term" value="P:defense response to fungus"/>
    <property type="evidence" value="ECO:0007669"/>
    <property type="project" value="InterPro"/>
</dbReference>
<dbReference type="InterPro" id="IPR001153">
    <property type="entry name" value="Barwin_dom"/>
</dbReference>